<dbReference type="GO" id="GO:0071944">
    <property type="term" value="C:cell periphery"/>
    <property type="evidence" value="ECO:0007669"/>
    <property type="project" value="UniProtKB-ARBA"/>
</dbReference>
<dbReference type="GO" id="GO:0008525">
    <property type="term" value="F:phosphatidylcholine transporter activity"/>
    <property type="evidence" value="ECO:0007669"/>
    <property type="project" value="TreeGrafter"/>
</dbReference>
<dbReference type="GO" id="GO:0035091">
    <property type="term" value="F:phosphatidylinositol binding"/>
    <property type="evidence" value="ECO:0007669"/>
    <property type="project" value="TreeGrafter"/>
</dbReference>
<dbReference type="GO" id="GO:0031210">
    <property type="term" value="F:phosphatidylcholine binding"/>
    <property type="evidence" value="ECO:0007669"/>
    <property type="project" value="TreeGrafter"/>
</dbReference>
<dbReference type="GO" id="GO:0008526">
    <property type="term" value="F:phosphatidylinositol transfer activity"/>
    <property type="evidence" value="ECO:0007669"/>
    <property type="project" value="TreeGrafter"/>
</dbReference>
<protein>
    <recommendedName>
        <fullName evidence="1">Phosphatidylinositol transfer protein N-terminal domain-containing protein</fullName>
    </recommendedName>
</protein>
<dbReference type="FunFam" id="3.30.530.20:FF:000028">
    <property type="entry name" value="Phosphatidylinositol transfer protein 5"/>
    <property type="match status" value="1"/>
</dbReference>
<dbReference type="AlphaFoldDB" id="A0A9P6PRG1"/>
<dbReference type="InterPro" id="IPR055261">
    <property type="entry name" value="PI_transfer_N"/>
</dbReference>
<name>A0A9P6PRG1_9FUNG</name>
<dbReference type="PRINTS" id="PR00391">
    <property type="entry name" value="PITRANSFER"/>
</dbReference>
<gene>
    <name evidence="2" type="ORF">DFQ27_009341</name>
</gene>
<keyword evidence="3" id="KW-1185">Reference proteome</keyword>
<dbReference type="PANTHER" id="PTHR10658:SF11">
    <property type="entry name" value="VIBRATOR, ISOFORM B"/>
    <property type="match status" value="1"/>
</dbReference>
<dbReference type="Proteomes" id="UP000807716">
    <property type="component" value="Unassembled WGS sequence"/>
</dbReference>
<dbReference type="Pfam" id="PF02121">
    <property type="entry name" value="IP_trans"/>
    <property type="match status" value="1"/>
</dbReference>
<accession>A0A9P6PRG1</accession>
<dbReference type="SUPFAM" id="SSF55961">
    <property type="entry name" value="Bet v1-like"/>
    <property type="match status" value="1"/>
</dbReference>
<evidence type="ECO:0000313" key="2">
    <source>
        <dbReference type="EMBL" id="KAG0250554.1"/>
    </source>
</evidence>
<feature type="domain" description="Phosphatidylinositol transfer protein N-terminal" evidence="1">
    <location>
        <begin position="1"/>
        <end position="250"/>
    </location>
</feature>
<dbReference type="PANTHER" id="PTHR10658">
    <property type="entry name" value="PHOSPHATIDYLINOSITOL TRANSFER PROTEIN"/>
    <property type="match status" value="1"/>
</dbReference>
<comment type="caution">
    <text evidence="2">The sequence shown here is derived from an EMBL/GenBank/DDBJ whole genome shotgun (WGS) entry which is preliminary data.</text>
</comment>
<dbReference type="InterPro" id="IPR023393">
    <property type="entry name" value="START-like_dom_sf"/>
</dbReference>
<proteinExistence type="predicted"/>
<reference evidence="2" key="1">
    <citation type="journal article" date="2020" name="Fungal Divers.">
        <title>Resolving the Mortierellaceae phylogeny through synthesis of multi-gene phylogenetics and phylogenomics.</title>
        <authorList>
            <person name="Vandepol N."/>
            <person name="Liber J."/>
            <person name="Desiro A."/>
            <person name="Na H."/>
            <person name="Kennedy M."/>
            <person name="Barry K."/>
            <person name="Grigoriev I.V."/>
            <person name="Miller A.N."/>
            <person name="O'Donnell K."/>
            <person name="Stajich J.E."/>
            <person name="Bonito G."/>
        </authorList>
    </citation>
    <scope>NUCLEOTIDE SEQUENCE</scope>
    <source>
        <strain evidence="2">BC1065</strain>
    </source>
</reference>
<dbReference type="InterPro" id="IPR001666">
    <property type="entry name" value="PI_transfer"/>
</dbReference>
<evidence type="ECO:0000259" key="1">
    <source>
        <dbReference type="Pfam" id="PF02121"/>
    </source>
</evidence>
<dbReference type="GO" id="GO:0005737">
    <property type="term" value="C:cytoplasm"/>
    <property type="evidence" value="ECO:0007669"/>
    <property type="project" value="TreeGrafter"/>
</dbReference>
<evidence type="ECO:0000313" key="3">
    <source>
        <dbReference type="Proteomes" id="UP000807716"/>
    </source>
</evidence>
<dbReference type="Gene3D" id="3.30.530.20">
    <property type="match status" value="1"/>
</dbReference>
<dbReference type="EMBL" id="JAAAJB010000849">
    <property type="protein sequence ID" value="KAG0250554.1"/>
    <property type="molecule type" value="Genomic_DNA"/>
</dbReference>
<sequence length="269" mass="31037">MLTTEFRITNNVSNAEYQIAQLFNVIEMSKAESGSGDEGVEILKNEPYDDGVHQGQYTLKMYHLGSRLPSWLTAVLPAGSTTCKEEAWNAFPYCKTVITNEYMDKSFSVTIETMHVDNDRGKLENALNLPPEKLKDRKVVKIDVAKDAKSYYLQTFNAEKEDVTLYRSEKAQRGPLQGDWAATCDPVMTCYKVVSIEFVWWGLQTKTEEYMMAVERDLFTKFHRELFCSLDKWHGLTMDDIRRLETEAKEELNLKIQIRKAQQAMKAKK</sequence>
<organism evidence="2 3">
    <name type="scientific">Actinomortierella ambigua</name>
    <dbReference type="NCBI Taxonomy" id="1343610"/>
    <lineage>
        <taxon>Eukaryota</taxon>
        <taxon>Fungi</taxon>
        <taxon>Fungi incertae sedis</taxon>
        <taxon>Mucoromycota</taxon>
        <taxon>Mortierellomycotina</taxon>
        <taxon>Mortierellomycetes</taxon>
        <taxon>Mortierellales</taxon>
        <taxon>Mortierellaceae</taxon>
        <taxon>Actinomortierella</taxon>
    </lineage>
</organism>
<dbReference type="OrthoDB" id="18453at2759"/>